<keyword evidence="3" id="KW-1185">Reference proteome</keyword>
<dbReference type="OrthoDB" id="5296354at2"/>
<dbReference type="GO" id="GO:0110154">
    <property type="term" value="P:RNA decapping"/>
    <property type="evidence" value="ECO:0007669"/>
    <property type="project" value="TreeGrafter"/>
</dbReference>
<dbReference type="GO" id="GO:0008803">
    <property type="term" value="F:bis(5'-nucleosyl)-tetraphosphatase (symmetrical) activity"/>
    <property type="evidence" value="ECO:0007669"/>
    <property type="project" value="TreeGrafter"/>
</dbReference>
<sequence length="227" mass="25213">MVTKTLQHHALNTRGRDIAVGDIHGRFSALASALLSIRFDTTRDRLFSVGDMVDRGPESAEVLQWLAHPWFHAVGGNHELLTWRRALGNPFPGVDHQVHGGRWLDACSAEQQLEIGQRLQALPLAFEIDTPDGPVGMVHADYPYDDWAPMRAGRLSDDDVHCCLWSRARFDTKYAGRVRGLRALIHGHTPVQKTVTLGNVFFIDTSGLNGQGSLSLLNLHTLKAARR</sequence>
<evidence type="ECO:0000313" key="3">
    <source>
        <dbReference type="Proteomes" id="UP000325161"/>
    </source>
</evidence>
<dbReference type="GO" id="GO:0016791">
    <property type="term" value="F:phosphatase activity"/>
    <property type="evidence" value="ECO:0007669"/>
    <property type="project" value="TreeGrafter"/>
</dbReference>
<organism evidence="2 3">
    <name type="scientific">Pigmentiphaga aceris</name>
    <dbReference type="NCBI Taxonomy" id="1940612"/>
    <lineage>
        <taxon>Bacteria</taxon>
        <taxon>Pseudomonadati</taxon>
        <taxon>Pseudomonadota</taxon>
        <taxon>Betaproteobacteria</taxon>
        <taxon>Burkholderiales</taxon>
        <taxon>Alcaligenaceae</taxon>
        <taxon>Pigmentiphaga</taxon>
    </lineage>
</organism>
<accession>A0A5C0AX88</accession>
<reference evidence="2 3" key="1">
    <citation type="submission" date="2019-08" db="EMBL/GenBank/DDBJ databases">
        <title>Amphibian skin-associated Pigmentiphaga: genome sequence and occurrence across geography and hosts.</title>
        <authorList>
            <person name="Bletz M.C."/>
            <person name="Bunk B."/>
            <person name="Sproeer C."/>
            <person name="Biwer P."/>
            <person name="Reiter S."/>
            <person name="Rabemananjara F.C.E."/>
            <person name="Schulz S."/>
            <person name="Overmann J."/>
            <person name="Vences M."/>
        </authorList>
    </citation>
    <scope>NUCLEOTIDE SEQUENCE [LARGE SCALE GENOMIC DNA]</scope>
    <source>
        <strain evidence="2 3">Mada1488</strain>
    </source>
</reference>
<proteinExistence type="predicted"/>
<dbReference type="AlphaFoldDB" id="A0A5C0AX88"/>
<dbReference type="InterPro" id="IPR029052">
    <property type="entry name" value="Metallo-depent_PP-like"/>
</dbReference>
<dbReference type="SUPFAM" id="SSF56300">
    <property type="entry name" value="Metallo-dependent phosphatases"/>
    <property type="match status" value="1"/>
</dbReference>
<evidence type="ECO:0000259" key="1">
    <source>
        <dbReference type="Pfam" id="PF00149"/>
    </source>
</evidence>
<dbReference type="PANTHER" id="PTHR42850">
    <property type="entry name" value="METALLOPHOSPHOESTERASE"/>
    <property type="match status" value="1"/>
</dbReference>
<dbReference type="Proteomes" id="UP000325161">
    <property type="component" value="Chromosome"/>
</dbReference>
<dbReference type="PANTHER" id="PTHR42850:SF11">
    <property type="entry name" value="BIS(5'-NUCLEOSYL)-TETRAPHOSPHATASE [SYMMETRICAL]"/>
    <property type="match status" value="1"/>
</dbReference>
<dbReference type="KEGG" id="pacr:FXN63_03245"/>
<dbReference type="EMBL" id="CP043046">
    <property type="protein sequence ID" value="QEI04967.1"/>
    <property type="molecule type" value="Genomic_DNA"/>
</dbReference>
<dbReference type="Pfam" id="PF00149">
    <property type="entry name" value="Metallophos"/>
    <property type="match status" value="1"/>
</dbReference>
<feature type="domain" description="Calcineurin-like phosphoesterase" evidence="1">
    <location>
        <begin position="19"/>
        <end position="191"/>
    </location>
</feature>
<dbReference type="RefSeq" id="WP_148812798.1">
    <property type="nucleotide sequence ID" value="NZ_CP043046.1"/>
</dbReference>
<dbReference type="GO" id="GO:0005737">
    <property type="term" value="C:cytoplasm"/>
    <property type="evidence" value="ECO:0007669"/>
    <property type="project" value="TreeGrafter"/>
</dbReference>
<dbReference type="InterPro" id="IPR050126">
    <property type="entry name" value="Ap4A_hydrolase"/>
</dbReference>
<dbReference type="InterPro" id="IPR004843">
    <property type="entry name" value="Calcineurin-like_PHP"/>
</dbReference>
<evidence type="ECO:0000313" key="2">
    <source>
        <dbReference type="EMBL" id="QEI04967.1"/>
    </source>
</evidence>
<protein>
    <submittedName>
        <fullName evidence="2">Serine/threonine protein phosphatase</fullName>
    </submittedName>
</protein>
<name>A0A5C0AX88_9BURK</name>
<dbReference type="Gene3D" id="3.60.21.10">
    <property type="match status" value="1"/>
</dbReference>
<gene>
    <name evidence="2" type="ORF">FXN63_03245</name>
</gene>